<dbReference type="InterPro" id="IPR019613">
    <property type="entry name" value="DUF4198"/>
</dbReference>
<accession>A0A0W8G2M6</accession>
<dbReference type="AlphaFoldDB" id="A0A0W8G2M6"/>
<protein>
    <submittedName>
        <fullName evidence="1">Additional periplasmic component nikk of nickel ecf transporter</fullName>
    </submittedName>
</protein>
<dbReference type="Pfam" id="PF10670">
    <property type="entry name" value="DUF4198"/>
    <property type="match status" value="1"/>
</dbReference>
<evidence type="ECO:0000313" key="1">
    <source>
        <dbReference type="EMBL" id="KUG27357.1"/>
    </source>
</evidence>
<comment type="caution">
    <text evidence="1">The sequence shown here is derived from an EMBL/GenBank/DDBJ whole genome shotgun (WGS) entry which is preliminary data.</text>
</comment>
<sequence length="264" mass="29603">MKRLITLLAATFLLAMTVPAFAHFQMLYTPEMNKMGKLEFKLVFSHPAESGHVMKMEKPQEFFVINKEKKTDLLGTIKPIKWTSATNSDEGFETSFSARGGDYMFVLVPAPYFEKNEDSYIQQITKVITNGDAVPTDWDKPAGLKTEWVPLDRPYALYPGMTFRAVLLGDGKPVADAEVEIEYMNFTPDMKANAFAKKGNIEVPSDHFVTMVHKTDSNGVLTFTPPFAGWWGVCALGTGPDKQFKEKELSQDAVIWIQATSPKK</sequence>
<dbReference type="EMBL" id="LNQE01000336">
    <property type="protein sequence ID" value="KUG27357.1"/>
    <property type="molecule type" value="Genomic_DNA"/>
</dbReference>
<name>A0A0W8G2M6_9ZZZZ</name>
<organism evidence="1">
    <name type="scientific">hydrocarbon metagenome</name>
    <dbReference type="NCBI Taxonomy" id="938273"/>
    <lineage>
        <taxon>unclassified sequences</taxon>
        <taxon>metagenomes</taxon>
        <taxon>ecological metagenomes</taxon>
    </lineage>
</organism>
<gene>
    <name evidence="1" type="ORF">ASZ90_002793</name>
</gene>
<reference evidence="1" key="1">
    <citation type="journal article" date="2015" name="Proc. Natl. Acad. Sci. U.S.A.">
        <title>Networks of energetic and metabolic interactions define dynamics in microbial communities.</title>
        <authorList>
            <person name="Embree M."/>
            <person name="Liu J.K."/>
            <person name="Al-Bassam M.M."/>
            <person name="Zengler K."/>
        </authorList>
    </citation>
    <scope>NUCLEOTIDE SEQUENCE</scope>
</reference>
<proteinExistence type="predicted"/>